<sequence>MTYRSCVWFSSIFHCSKAIFCCNCVFLSRLFLSHRQRTAKVRHIITIAINTIVEITA</sequence>
<keyword evidence="1" id="KW-0472">Membrane</keyword>
<feature type="transmembrane region" description="Helical" evidence="1">
    <location>
        <begin position="6"/>
        <end position="32"/>
    </location>
</feature>
<proteinExistence type="predicted"/>
<protein>
    <submittedName>
        <fullName evidence="2">Uncharacterized protein</fullName>
    </submittedName>
</protein>
<dbReference type="EMBL" id="GBXM01019567">
    <property type="protein sequence ID" value="JAH89010.1"/>
    <property type="molecule type" value="Transcribed_RNA"/>
</dbReference>
<reference evidence="2" key="1">
    <citation type="submission" date="2014-11" db="EMBL/GenBank/DDBJ databases">
        <authorList>
            <person name="Amaro Gonzalez C."/>
        </authorList>
    </citation>
    <scope>NUCLEOTIDE SEQUENCE</scope>
</reference>
<name>A0A0E9WHE8_ANGAN</name>
<keyword evidence="1" id="KW-1133">Transmembrane helix</keyword>
<keyword evidence="1" id="KW-0812">Transmembrane</keyword>
<dbReference type="AlphaFoldDB" id="A0A0E9WHE8"/>
<evidence type="ECO:0000256" key="1">
    <source>
        <dbReference type="SAM" id="Phobius"/>
    </source>
</evidence>
<reference evidence="2" key="2">
    <citation type="journal article" date="2015" name="Fish Shellfish Immunol.">
        <title>Early steps in the European eel (Anguilla anguilla)-Vibrio vulnificus interaction in the gills: Role of the RtxA13 toxin.</title>
        <authorList>
            <person name="Callol A."/>
            <person name="Pajuelo D."/>
            <person name="Ebbesson L."/>
            <person name="Teles M."/>
            <person name="MacKenzie S."/>
            <person name="Amaro C."/>
        </authorList>
    </citation>
    <scope>NUCLEOTIDE SEQUENCE</scope>
</reference>
<accession>A0A0E9WHE8</accession>
<evidence type="ECO:0000313" key="2">
    <source>
        <dbReference type="EMBL" id="JAH89010.1"/>
    </source>
</evidence>
<organism evidence="2">
    <name type="scientific">Anguilla anguilla</name>
    <name type="common">European freshwater eel</name>
    <name type="synonym">Muraena anguilla</name>
    <dbReference type="NCBI Taxonomy" id="7936"/>
    <lineage>
        <taxon>Eukaryota</taxon>
        <taxon>Metazoa</taxon>
        <taxon>Chordata</taxon>
        <taxon>Craniata</taxon>
        <taxon>Vertebrata</taxon>
        <taxon>Euteleostomi</taxon>
        <taxon>Actinopterygii</taxon>
        <taxon>Neopterygii</taxon>
        <taxon>Teleostei</taxon>
        <taxon>Anguilliformes</taxon>
        <taxon>Anguillidae</taxon>
        <taxon>Anguilla</taxon>
    </lineage>
</organism>